<sequence length="1048" mass="116356">MRHFLPHSGRKGQGYLCVFLAFLSYTAQIHAAALPTGKVTVAPASRAIPIKGKVADKKGEGLPGVNVIIKGSERGTTTDVNGTFSIDVPGESAILIFSYVGYVTAELNVGSKSQIDVVLQEDSKSLDELVVIGYGTAKKSDLTGSIARIDATTFQSQPMTQLTDMLTGTVAGLQTTQSTSAAGGSSIEIRGENSLNASTSPMVVLDGVIFNGSINDINPNDIETIDILKDASSAAVYGARAANGVILVTTKKGSSDKPLISFSTKIGATQVASNKVAVRDPQNYLDFRRDFLRTLGGTQPPYYYFSPNQLPAGVTLDQWRAASNNPNADNNREWLSRLNFFPEEVESYMSGQTVNWADQVFHTGLRQEYDLNVSGRTDKVKYYWSLGYQDNEGIIRGDKFSTLRSRLNLDLKMTDWLNVGINTQYAFRNESSVTASVGNMYQVSPYAKIYNDDGTVKWYPHGYIVASPLINYKGQDRLYTTNSLFASLYADVKLPFGISYRLSFQPRSSLSKDYDYWSPQTITGGETYAGGFATRENYISSEWLMDNLIKWNKQFGVHHFDVTLLYNLEQFKSWSDSTSNQGFQPSSNLGFNGLQYGSKPTINNNDIKYTGDGLMARLNYTLHDRYLFTASVRRDGFSGFGQKNPYAYFPAAALAWQLHKEKFFKSNLFNQLKLRTSWGRNGNRDIGPYASFSQLGAIQYYNGTSTAVGVYTSSLANPGLSWEETQSLNFGTDISLLGSRVNVTVDYYQAETRKLLVNRSLPTVTGFKQVTTNIGSLSNRGLEMTVSTVNVRKPNLTWNSALNFSFNRNKIQRLFGNTGSYTLQGQSQSGEIPDYTNKWFPGKSIDAVWDYDVKGIWQTEEAEQAKKLGLSPGDYKVADLDGNGALEALQDKTFIGYTTPRYMLGLRNEVTFFQHFSASVFVRADLGGIRAFPWAISEYSSFDRRSTANYDYWTPENRSNDYPRLGNNKSPYGGGLMPYKPTGFVRIQDISLSYNVPSKISEKIRLNNVRVFGAVRNAFTFTKWPGWDPESGDSPMPKTVTFGLNLSL</sequence>
<keyword evidence="4 7" id="KW-0812">Transmembrane</keyword>
<accession>A0A5R9L6N8</accession>
<dbReference type="Gene3D" id="2.170.130.10">
    <property type="entry name" value="TonB-dependent receptor, plug domain"/>
    <property type="match status" value="1"/>
</dbReference>
<dbReference type="InterPro" id="IPR037066">
    <property type="entry name" value="Plug_dom_sf"/>
</dbReference>
<evidence type="ECO:0000313" key="11">
    <source>
        <dbReference type="Proteomes" id="UP000306402"/>
    </source>
</evidence>
<keyword evidence="11" id="KW-1185">Reference proteome</keyword>
<dbReference type="RefSeq" id="WP_138365149.1">
    <property type="nucleotide sequence ID" value="NZ_VCEJ01000002.1"/>
</dbReference>
<dbReference type="NCBIfam" id="TIGR04056">
    <property type="entry name" value="OMP_RagA_SusC"/>
    <property type="match status" value="1"/>
</dbReference>
<dbReference type="InterPro" id="IPR039426">
    <property type="entry name" value="TonB-dep_rcpt-like"/>
</dbReference>
<proteinExistence type="inferred from homology"/>
<comment type="similarity">
    <text evidence="7">Belongs to the TonB-dependent receptor family.</text>
</comment>
<organism evidence="10 11">
    <name type="scientific">Dyadobacter luticola</name>
    <dbReference type="NCBI Taxonomy" id="1979387"/>
    <lineage>
        <taxon>Bacteria</taxon>
        <taxon>Pseudomonadati</taxon>
        <taxon>Bacteroidota</taxon>
        <taxon>Cytophagia</taxon>
        <taxon>Cytophagales</taxon>
        <taxon>Spirosomataceae</taxon>
        <taxon>Dyadobacter</taxon>
    </lineage>
</organism>
<protein>
    <submittedName>
        <fullName evidence="10">TonB-dependent receptor</fullName>
    </submittedName>
</protein>
<dbReference type="InterPro" id="IPR012910">
    <property type="entry name" value="Plug_dom"/>
</dbReference>
<dbReference type="InterPro" id="IPR023997">
    <property type="entry name" value="TonB-dep_OMP_SusC/RagA_CS"/>
</dbReference>
<dbReference type="Proteomes" id="UP000306402">
    <property type="component" value="Unassembled WGS sequence"/>
</dbReference>
<evidence type="ECO:0000256" key="8">
    <source>
        <dbReference type="SAM" id="SignalP"/>
    </source>
</evidence>
<dbReference type="SUPFAM" id="SSF56935">
    <property type="entry name" value="Porins"/>
    <property type="match status" value="1"/>
</dbReference>
<evidence type="ECO:0000256" key="4">
    <source>
        <dbReference type="ARBA" id="ARBA00022692"/>
    </source>
</evidence>
<gene>
    <name evidence="10" type="ORF">FEN17_10250</name>
</gene>
<feature type="signal peptide" evidence="8">
    <location>
        <begin position="1"/>
        <end position="31"/>
    </location>
</feature>
<evidence type="ECO:0000256" key="6">
    <source>
        <dbReference type="ARBA" id="ARBA00023237"/>
    </source>
</evidence>
<evidence type="ECO:0000259" key="9">
    <source>
        <dbReference type="Pfam" id="PF07715"/>
    </source>
</evidence>
<feature type="chain" id="PRO_5024297361" evidence="8">
    <location>
        <begin position="32"/>
        <end position="1048"/>
    </location>
</feature>
<dbReference type="InterPro" id="IPR036942">
    <property type="entry name" value="Beta-barrel_TonB_sf"/>
</dbReference>
<dbReference type="Pfam" id="PF07715">
    <property type="entry name" value="Plug"/>
    <property type="match status" value="1"/>
</dbReference>
<keyword evidence="3 7" id="KW-1134">Transmembrane beta strand</keyword>
<keyword evidence="5 7" id="KW-0472">Membrane</keyword>
<evidence type="ECO:0000256" key="5">
    <source>
        <dbReference type="ARBA" id="ARBA00023136"/>
    </source>
</evidence>
<keyword evidence="10" id="KW-0675">Receptor</keyword>
<dbReference type="EMBL" id="VCEJ01000002">
    <property type="protein sequence ID" value="TLV03940.1"/>
    <property type="molecule type" value="Genomic_DNA"/>
</dbReference>
<keyword evidence="2 7" id="KW-0813">Transport</keyword>
<dbReference type="AlphaFoldDB" id="A0A5R9L6N8"/>
<dbReference type="SUPFAM" id="SSF49464">
    <property type="entry name" value="Carboxypeptidase regulatory domain-like"/>
    <property type="match status" value="1"/>
</dbReference>
<evidence type="ECO:0000256" key="1">
    <source>
        <dbReference type="ARBA" id="ARBA00004571"/>
    </source>
</evidence>
<dbReference type="OrthoDB" id="9768177at2"/>
<dbReference type="GO" id="GO:0009279">
    <property type="term" value="C:cell outer membrane"/>
    <property type="evidence" value="ECO:0007669"/>
    <property type="project" value="UniProtKB-SubCell"/>
</dbReference>
<reference evidence="10 11" key="1">
    <citation type="submission" date="2019-05" db="EMBL/GenBank/DDBJ databases">
        <authorList>
            <person name="Qu J.-H."/>
        </authorList>
    </citation>
    <scope>NUCLEOTIDE SEQUENCE [LARGE SCALE GENOMIC DNA]</scope>
    <source>
        <strain evidence="10 11">T17</strain>
    </source>
</reference>
<dbReference type="InterPro" id="IPR008969">
    <property type="entry name" value="CarboxyPept-like_regulatory"/>
</dbReference>
<keyword evidence="6 7" id="KW-0998">Cell outer membrane</keyword>
<comment type="caution">
    <text evidence="10">The sequence shown here is derived from an EMBL/GenBank/DDBJ whole genome shotgun (WGS) entry which is preliminary data.</text>
</comment>
<name>A0A5R9L6N8_9BACT</name>
<keyword evidence="8" id="KW-0732">Signal</keyword>
<evidence type="ECO:0000256" key="3">
    <source>
        <dbReference type="ARBA" id="ARBA00022452"/>
    </source>
</evidence>
<dbReference type="InterPro" id="IPR023996">
    <property type="entry name" value="TonB-dep_OMP_SusC/RagA"/>
</dbReference>
<evidence type="ECO:0000256" key="2">
    <source>
        <dbReference type="ARBA" id="ARBA00022448"/>
    </source>
</evidence>
<dbReference type="Gene3D" id="2.40.170.20">
    <property type="entry name" value="TonB-dependent receptor, beta-barrel domain"/>
    <property type="match status" value="1"/>
</dbReference>
<feature type="domain" description="TonB-dependent receptor plug" evidence="9">
    <location>
        <begin position="139"/>
        <end position="245"/>
    </location>
</feature>
<evidence type="ECO:0000313" key="10">
    <source>
        <dbReference type="EMBL" id="TLV03940.1"/>
    </source>
</evidence>
<dbReference type="PROSITE" id="PS52016">
    <property type="entry name" value="TONB_DEPENDENT_REC_3"/>
    <property type="match status" value="1"/>
</dbReference>
<evidence type="ECO:0000256" key="7">
    <source>
        <dbReference type="PROSITE-ProRule" id="PRU01360"/>
    </source>
</evidence>
<comment type="subcellular location">
    <subcellularLocation>
        <location evidence="1 7">Cell outer membrane</location>
        <topology evidence="1 7">Multi-pass membrane protein</topology>
    </subcellularLocation>
</comment>
<dbReference type="Pfam" id="PF13715">
    <property type="entry name" value="CarbopepD_reg_2"/>
    <property type="match status" value="1"/>
</dbReference>
<dbReference type="Gene3D" id="2.60.40.1120">
    <property type="entry name" value="Carboxypeptidase-like, regulatory domain"/>
    <property type="match status" value="1"/>
</dbReference>
<dbReference type="NCBIfam" id="TIGR04057">
    <property type="entry name" value="SusC_RagA_signa"/>
    <property type="match status" value="1"/>
</dbReference>